<reference evidence="1" key="3">
    <citation type="submission" date="2025-09" db="UniProtKB">
        <authorList>
            <consortium name="Ensembl"/>
        </authorList>
    </citation>
    <scope>IDENTIFICATION</scope>
</reference>
<evidence type="ECO:0000313" key="1">
    <source>
        <dbReference type="Ensembl" id="ENSOARP00020037773.1"/>
    </source>
</evidence>
<gene>
    <name evidence="1" type="primary">NDUFA13</name>
</gene>
<dbReference type="Ensembl" id="ENSOART00020081123.1">
    <property type="protein sequence ID" value="ENSOARP00020037773.1"/>
    <property type="gene ID" value="ENSOARG00020019709.2"/>
</dbReference>
<reference evidence="1" key="2">
    <citation type="submission" date="2025-08" db="UniProtKB">
        <authorList>
            <consortium name="Ensembl"/>
        </authorList>
    </citation>
    <scope>IDENTIFICATION</scope>
</reference>
<reference evidence="1" key="1">
    <citation type="submission" date="2020-11" db="EMBL/GenBank/DDBJ databases">
        <authorList>
            <person name="Davenport K.M."/>
            <person name="Bickhart D.M."/>
            <person name="Smith T.P.L."/>
            <person name="Murdoch B.M."/>
            <person name="Rosen B.D."/>
        </authorList>
    </citation>
    <scope>NUCLEOTIDE SEQUENCE [LARGE SCALE GENOMIC DNA]</scope>
    <source>
        <strain evidence="1">OAR_USU_Benz2616</strain>
    </source>
</reference>
<protein>
    <submittedName>
        <fullName evidence="1">Uncharacterized protein</fullName>
    </submittedName>
</protein>
<sequence>MLSLRTIQNSYRLDLEHWALDSRLTPRFSKYNAVCVVFSHSLSLAPRLEHSGVWHELCVHMCPSVTCVQSRPHKNPSPRSPWAPIASISLLLQWHTRPVSCSSQQWALLARTCACIPCCQPFTPAPPGARPDRLCLSWLQRVRSITLSEVRPLYVPTSGYSMFAVGIGALLFGYWSMMRWNRERRRLQIEDFEARIALMPLLQAEKDRRVLQMLRENLEEEATIMKDVPGWKVGESVFHTTRWVTPMMGELYGLRTGEEILSSTYGFIWYT</sequence>
<name>A0AC11D1U2_SHEEP</name>
<proteinExistence type="predicted"/>
<accession>A0AC11D1U2</accession>
<organism evidence="1">
    <name type="scientific">Ovis aries</name>
    <name type="common">Sheep</name>
    <dbReference type="NCBI Taxonomy" id="9940"/>
    <lineage>
        <taxon>Eukaryota</taxon>
        <taxon>Metazoa</taxon>
        <taxon>Chordata</taxon>
        <taxon>Craniata</taxon>
        <taxon>Vertebrata</taxon>
        <taxon>Euteleostomi</taxon>
        <taxon>Mammalia</taxon>
        <taxon>Eutheria</taxon>
        <taxon>Laurasiatheria</taxon>
        <taxon>Artiodactyla</taxon>
        <taxon>Ruminantia</taxon>
        <taxon>Pecora</taxon>
        <taxon>Bovidae</taxon>
        <taxon>Caprinae</taxon>
        <taxon>Ovis</taxon>
    </lineage>
</organism>